<protein>
    <submittedName>
        <fullName evidence="1">Uncharacterized protein</fullName>
    </submittedName>
</protein>
<dbReference type="AlphaFoldDB" id="A0A193QKY2"/>
<evidence type="ECO:0000313" key="1">
    <source>
        <dbReference type="EMBL" id="CRL45585.1"/>
    </source>
</evidence>
<organism evidence="1 2">
    <name type="scientific">Sodalis glossinidius (strain morsitans)</name>
    <dbReference type="NCBI Taxonomy" id="343509"/>
    <lineage>
        <taxon>Bacteria</taxon>
        <taxon>Pseudomonadati</taxon>
        <taxon>Pseudomonadota</taxon>
        <taxon>Gammaproteobacteria</taxon>
        <taxon>Enterobacterales</taxon>
        <taxon>Bruguierivoracaceae</taxon>
        <taxon>Sodalis</taxon>
    </lineage>
</organism>
<dbReference type="RefSeq" id="WP_041867001.1">
    <property type="nucleotide sequence ID" value="NC_007712.1"/>
</dbReference>
<dbReference type="Proteomes" id="UP000245838">
    <property type="component" value="Chromosome sggmmb4_Chromosome"/>
</dbReference>
<name>A0A193QKY2_SODGM</name>
<reference evidence="1 2" key="1">
    <citation type="submission" date="2015-05" db="EMBL/GenBank/DDBJ databases">
        <authorList>
            <person name="Goodhead I."/>
        </authorList>
    </citation>
    <scope>NUCLEOTIDE SEQUENCE [LARGE SCALE GENOMIC DNA]</scope>
    <source>
        <strain evidence="2">morsitans</strain>
    </source>
</reference>
<dbReference type="BioCyc" id="SGLO343509:SGP1_RS13390-MONOMER"/>
<dbReference type="EMBL" id="LN854557">
    <property type="protein sequence ID" value="CRL45585.1"/>
    <property type="molecule type" value="Genomic_DNA"/>
</dbReference>
<accession>A0A193QKY2</accession>
<proteinExistence type="predicted"/>
<evidence type="ECO:0000313" key="2">
    <source>
        <dbReference type="Proteomes" id="UP000245838"/>
    </source>
</evidence>
<sequence>MKKHTQLSENYNIVTLNTLSTILISKFNIHGAIDKEKAKLLANNVKKSFVALENKELQITGENNSTEQKINRSYIKKATITDTTL</sequence>
<gene>
    <name evidence="1" type="ORF">SGGMMB4_03420</name>
</gene>